<evidence type="ECO:0000256" key="5">
    <source>
        <dbReference type="ARBA" id="ARBA00022989"/>
    </source>
</evidence>
<dbReference type="InterPro" id="IPR000620">
    <property type="entry name" value="EamA_dom"/>
</dbReference>
<evidence type="ECO:0000256" key="2">
    <source>
        <dbReference type="ARBA" id="ARBA00007362"/>
    </source>
</evidence>
<dbReference type="Proteomes" id="UP001177595">
    <property type="component" value="Chromosome"/>
</dbReference>
<keyword evidence="3" id="KW-1003">Cell membrane</keyword>
<comment type="similarity">
    <text evidence="2">Belongs to the EamA transporter family.</text>
</comment>
<evidence type="ECO:0000313" key="9">
    <source>
        <dbReference type="EMBL" id="WGM02319.1"/>
    </source>
</evidence>
<evidence type="ECO:0000313" key="10">
    <source>
        <dbReference type="Proteomes" id="UP001177595"/>
    </source>
</evidence>
<feature type="transmembrane region" description="Helical" evidence="7">
    <location>
        <begin position="12"/>
        <end position="29"/>
    </location>
</feature>
<evidence type="ECO:0000259" key="8">
    <source>
        <dbReference type="Pfam" id="PF00892"/>
    </source>
</evidence>
<evidence type="ECO:0000256" key="6">
    <source>
        <dbReference type="ARBA" id="ARBA00023136"/>
    </source>
</evidence>
<evidence type="ECO:0000256" key="3">
    <source>
        <dbReference type="ARBA" id="ARBA00022475"/>
    </source>
</evidence>
<feature type="transmembrane region" description="Helical" evidence="7">
    <location>
        <begin position="98"/>
        <end position="116"/>
    </location>
</feature>
<feature type="transmembrane region" description="Helical" evidence="7">
    <location>
        <begin position="66"/>
        <end position="86"/>
    </location>
</feature>
<evidence type="ECO:0000256" key="4">
    <source>
        <dbReference type="ARBA" id="ARBA00022692"/>
    </source>
</evidence>
<dbReference type="SUPFAM" id="SSF103481">
    <property type="entry name" value="Multidrug resistance efflux transporter EmrE"/>
    <property type="match status" value="2"/>
</dbReference>
<feature type="domain" description="EamA" evidence="8">
    <location>
        <begin position="6"/>
        <end position="113"/>
    </location>
</feature>
<feature type="transmembrane region" description="Helical" evidence="7">
    <location>
        <begin position="216"/>
        <end position="237"/>
    </location>
</feature>
<keyword evidence="4 7" id="KW-0812">Transmembrane</keyword>
<reference evidence="9" key="1">
    <citation type="submission" date="2023-04" db="EMBL/GenBank/DDBJ databases">
        <title>Genome dynamics across the evolutionary transition to endosymbiosis.</title>
        <authorList>
            <person name="Siozios S."/>
            <person name="Nadal-Jimenez P."/>
            <person name="Azagi T."/>
            <person name="Sprong H."/>
            <person name="Frost C.L."/>
            <person name="Parratt S.R."/>
            <person name="Taylor G."/>
            <person name="Brettell L."/>
            <person name="Lew K.C."/>
            <person name="Croft L."/>
            <person name="King K.C."/>
            <person name="Brockhurst M.A."/>
            <person name="Hypsa V."/>
            <person name="Novakova E."/>
            <person name="Darby A.C."/>
            <person name="Hurst G.D.D."/>
        </authorList>
    </citation>
    <scope>NUCLEOTIDE SEQUENCE</scope>
    <source>
        <strain evidence="9">APv</strain>
    </source>
</reference>
<keyword evidence="6 7" id="KW-0472">Membrane</keyword>
<dbReference type="EMBL" id="CP123504">
    <property type="protein sequence ID" value="WGM02319.1"/>
    <property type="molecule type" value="Genomic_DNA"/>
</dbReference>
<comment type="subcellular location">
    <subcellularLocation>
        <location evidence="1">Cell membrane</location>
        <topology evidence="1">Multi-pass membrane protein</topology>
    </subcellularLocation>
</comment>
<keyword evidence="5 7" id="KW-1133">Transmembrane helix</keyword>
<dbReference type="PANTHER" id="PTHR22911">
    <property type="entry name" value="ACYL-MALONYL CONDENSING ENZYME-RELATED"/>
    <property type="match status" value="1"/>
</dbReference>
<dbReference type="InterPro" id="IPR037185">
    <property type="entry name" value="EmrE-like"/>
</dbReference>
<evidence type="ECO:0000256" key="1">
    <source>
        <dbReference type="ARBA" id="ARBA00004651"/>
    </source>
</evidence>
<feature type="transmembrane region" description="Helical" evidence="7">
    <location>
        <begin position="243"/>
        <end position="263"/>
    </location>
</feature>
<feature type="transmembrane region" description="Helical" evidence="7">
    <location>
        <begin position="187"/>
        <end position="209"/>
    </location>
</feature>
<name>A0AA95KE63_9GAMM</name>
<feature type="domain" description="EamA" evidence="8">
    <location>
        <begin position="130"/>
        <end position="261"/>
    </location>
</feature>
<dbReference type="GO" id="GO:0016020">
    <property type="term" value="C:membrane"/>
    <property type="evidence" value="ECO:0007669"/>
    <property type="project" value="InterPro"/>
</dbReference>
<dbReference type="RefSeq" id="WP_280625605.1">
    <property type="nucleotide sequence ID" value="NZ_CP123504.1"/>
</dbReference>
<protein>
    <submittedName>
        <fullName evidence="9">DMT family transporter</fullName>
    </submittedName>
</protein>
<evidence type="ECO:0000256" key="7">
    <source>
        <dbReference type="SAM" id="Phobius"/>
    </source>
</evidence>
<proteinExistence type="inferred from homology"/>
<dbReference type="Pfam" id="PF00892">
    <property type="entry name" value="EamA"/>
    <property type="match status" value="2"/>
</dbReference>
<feature type="transmembrane region" description="Helical" evidence="7">
    <location>
        <begin position="155"/>
        <end position="175"/>
    </location>
</feature>
<accession>A0AA95KE63</accession>
<sequence length="269" mass="29442">MINLGLDAFQISFIRMGGAFLICLLVGLYRQQFRLINIRQFFFLILVGLICQALSSYAFSQSVSKIGGNITIALMCTGPIFTLFLNRILFAEVLQIKSVLSVLVAILGLLFLVISNDISMNHKNLVNIWIGLIFGIISGFCYGLFPILARYLESVSPFIIVSYSCGFAALILLPAQSNLVINQHLSLALIFWGALLIFIPTIIADLFYVKAINLSGTLIASLFALVEVPAATIYAVMIQSTHINLIQILGIGIFCIGLSGLIINKNLTN</sequence>
<organism evidence="9 10">
    <name type="scientific">Arsenophonus nasoniae</name>
    <name type="common">son-killer infecting Nasonia vitripennis</name>
    <dbReference type="NCBI Taxonomy" id="638"/>
    <lineage>
        <taxon>Bacteria</taxon>
        <taxon>Pseudomonadati</taxon>
        <taxon>Pseudomonadota</taxon>
        <taxon>Gammaproteobacteria</taxon>
        <taxon>Enterobacterales</taxon>
        <taxon>Morganellaceae</taxon>
        <taxon>Arsenophonus</taxon>
    </lineage>
</organism>
<feature type="transmembrane region" description="Helical" evidence="7">
    <location>
        <begin position="128"/>
        <end position="148"/>
    </location>
</feature>
<dbReference type="AlphaFoldDB" id="A0AA95KE63"/>
<feature type="transmembrane region" description="Helical" evidence="7">
    <location>
        <begin position="41"/>
        <end position="60"/>
    </location>
</feature>
<gene>
    <name evidence="9" type="ORF">QE210_04240</name>
</gene>